<keyword evidence="5" id="KW-1185">Reference proteome</keyword>
<feature type="compositionally biased region" description="Basic residues" evidence="2">
    <location>
        <begin position="1"/>
        <end position="11"/>
    </location>
</feature>
<evidence type="ECO:0000313" key="4">
    <source>
        <dbReference type="EMBL" id="GJS75106.1"/>
    </source>
</evidence>
<feature type="region of interest" description="Disordered" evidence="2">
    <location>
        <begin position="1"/>
        <end position="33"/>
    </location>
</feature>
<evidence type="ECO:0000313" key="5">
    <source>
        <dbReference type="Proteomes" id="UP001151760"/>
    </source>
</evidence>
<dbReference type="InterPro" id="IPR001878">
    <property type="entry name" value="Znf_CCHC"/>
</dbReference>
<feature type="compositionally biased region" description="Low complexity" evidence="2">
    <location>
        <begin position="17"/>
        <end position="33"/>
    </location>
</feature>
<evidence type="ECO:0000259" key="3">
    <source>
        <dbReference type="PROSITE" id="PS50158"/>
    </source>
</evidence>
<dbReference type="PROSITE" id="PS50158">
    <property type="entry name" value="ZF_CCHC"/>
    <property type="match status" value="1"/>
</dbReference>
<comment type="caution">
    <text evidence="4">The sequence shown here is derived from an EMBL/GenBank/DDBJ whole genome shotgun (WGS) entry which is preliminary data.</text>
</comment>
<name>A0ABQ4YD82_9ASTR</name>
<keyword evidence="1" id="KW-0862">Zinc</keyword>
<evidence type="ECO:0000256" key="1">
    <source>
        <dbReference type="PROSITE-ProRule" id="PRU00047"/>
    </source>
</evidence>
<dbReference type="InterPro" id="IPR036875">
    <property type="entry name" value="Znf_CCHC_sf"/>
</dbReference>
<dbReference type="EMBL" id="BQNB010010279">
    <property type="protein sequence ID" value="GJS75106.1"/>
    <property type="molecule type" value="Genomic_DNA"/>
</dbReference>
<proteinExistence type="predicted"/>
<gene>
    <name evidence="4" type="ORF">Tco_0724987</name>
</gene>
<protein>
    <submittedName>
        <fullName evidence="4">Retrovirus-related pol polyprotein from transposon TNT 1-94</fullName>
    </submittedName>
</protein>
<accession>A0ABQ4YD82</accession>
<dbReference type="Proteomes" id="UP001151760">
    <property type="component" value="Unassembled WGS sequence"/>
</dbReference>
<evidence type="ECO:0000256" key="2">
    <source>
        <dbReference type="SAM" id="MobiDB-lite"/>
    </source>
</evidence>
<reference evidence="4" key="2">
    <citation type="submission" date="2022-01" db="EMBL/GenBank/DDBJ databases">
        <authorList>
            <person name="Yamashiro T."/>
            <person name="Shiraishi A."/>
            <person name="Satake H."/>
            <person name="Nakayama K."/>
        </authorList>
    </citation>
    <scope>NUCLEOTIDE SEQUENCE</scope>
</reference>
<reference evidence="4" key="1">
    <citation type="journal article" date="2022" name="Int. J. Mol. Sci.">
        <title>Draft Genome of Tanacetum Coccineum: Genomic Comparison of Closely Related Tanacetum-Family Plants.</title>
        <authorList>
            <person name="Yamashiro T."/>
            <person name="Shiraishi A."/>
            <person name="Nakayama K."/>
            <person name="Satake H."/>
        </authorList>
    </citation>
    <scope>NUCLEOTIDE SEQUENCE</scope>
</reference>
<sequence length="369" mass="42280">MVQTVKGRKNQRYAGSGARNNATTTGGNRTRGTNTAGRAMVIRCCNCQEEGHMARQCTKPKRHRNSTWFKEKVMPTEALESRMVLNEEQMTFLANNRDEDAFDSYCDEAPSASVILMAKLSSYDSATLSEVPTYDNYLDNHVIDQNVQEMQYSEQPYFNNNPDIDITSDSNMISYEQYLNETKNTGVQDTSYSVQNDAMIIYKEQIKLLEERQKFDLSDREKYIDGQLRKIIVDKNAKVADFENHIHLLKQLNATVKSHKTLSTIVDVLKTESKVKEDKYLDEIIELEKQKKALDNVIYKMGQSTQTMHMLTKPQAFYDETHKIALGYQNPLYMSQAQRKVPTLCYGNTIVKQHAALSVIDTKKTLELA</sequence>
<dbReference type="SUPFAM" id="SSF57756">
    <property type="entry name" value="Retrovirus zinc finger-like domains"/>
    <property type="match status" value="1"/>
</dbReference>
<organism evidence="4 5">
    <name type="scientific">Tanacetum coccineum</name>
    <dbReference type="NCBI Taxonomy" id="301880"/>
    <lineage>
        <taxon>Eukaryota</taxon>
        <taxon>Viridiplantae</taxon>
        <taxon>Streptophyta</taxon>
        <taxon>Embryophyta</taxon>
        <taxon>Tracheophyta</taxon>
        <taxon>Spermatophyta</taxon>
        <taxon>Magnoliopsida</taxon>
        <taxon>eudicotyledons</taxon>
        <taxon>Gunneridae</taxon>
        <taxon>Pentapetalae</taxon>
        <taxon>asterids</taxon>
        <taxon>campanulids</taxon>
        <taxon>Asterales</taxon>
        <taxon>Asteraceae</taxon>
        <taxon>Asteroideae</taxon>
        <taxon>Anthemideae</taxon>
        <taxon>Anthemidinae</taxon>
        <taxon>Tanacetum</taxon>
    </lineage>
</organism>
<feature type="domain" description="CCHC-type" evidence="3">
    <location>
        <begin position="43"/>
        <end position="59"/>
    </location>
</feature>
<dbReference type="Pfam" id="PF00098">
    <property type="entry name" value="zf-CCHC"/>
    <property type="match status" value="1"/>
</dbReference>
<dbReference type="Gene3D" id="4.10.60.10">
    <property type="entry name" value="Zinc finger, CCHC-type"/>
    <property type="match status" value="1"/>
</dbReference>
<keyword evidence="1" id="KW-0863">Zinc-finger</keyword>
<keyword evidence="1" id="KW-0479">Metal-binding</keyword>